<proteinExistence type="predicted"/>
<evidence type="ECO:0000313" key="1">
    <source>
        <dbReference type="EMBL" id="POY49827.1"/>
    </source>
</evidence>
<protein>
    <submittedName>
        <fullName evidence="1">Uncharacterized protein</fullName>
    </submittedName>
</protein>
<gene>
    <name evidence="2" type="ORF">F131LOC_020590</name>
    <name evidence="1" type="ORF">F131LOC_02477</name>
</gene>
<dbReference type="EMBL" id="PDVW01000012">
    <property type="protein sequence ID" value="POY49827.1"/>
    <property type="molecule type" value="Genomic_DNA"/>
</dbReference>
<dbReference type="Proteomes" id="UP000237284">
    <property type="component" value="Chromosome"/>
</dbReference>
<dbReference type="EMBL" id="CP065030">
    <property type="protein sequence ID" value="QPK15667.1"/>
    <property type="molecule type" value="Genomic_DNA"/>
</dbReference>
<evidence type="ECO:0000313" key="3">
    <source>
        <dbReference type="Proteomes" id="UP000237284"/>
    </source>
</evidence>
<dbReference type="RefSeq" id="WP_196246610.1">
    <property type="nucleotide sequence ID" value="NZ_CP065030.1"/>
</dbReference>
<reference evidence="1" key="1">
    <citation type="submission" date="2017-12" db="EMBL/GenBank/DDBJ databases">
        <title>First report on the novel genomospecies/subspecies of Pectobacterium carotovorum in Russia.</title>
        <authorList>
            <person name="Shirshikov F.V."/>
            <person name="Miroshnikov K."/>
            <person name="Toshakov S.V."/>
            <person name="Kabanova A.P."/>
            <person name="Barannik A.P."/>
            <person name="Shneider M."/>
            <person name="Ignatov A.N."/>
            <person name="Miroshnikov K.A."/>
        </authorList>
    </citation>
    <scope>NUCLEOTIDE SEQUENCE [LARGE SCALE GENOMIC DNA]</scope>
    <source>
        <strain evidence="1">F131</strain>
    </source>
</reference>
<name>A0A855MG48_9GAMM</name>
<reference evidence="2 3" key="2">
    <citation type="submission" date="2020-11" db="EMBL/GenBank/DDBJ databases">
        <title>Complete genome sequence of Pectobacterium versatile F131.</title>
        <authorList>
            <person name="Shirshikov F.V."/>
            <person name="Miroshnikov K."/>
            <person name="Toshakov S.V."/>
            <person name="Kabanova A.P."/>
            <person name="Barannik A.P."/>
            <person name="Shneider M."/>
            <person name="Ignatov A.N."/>
            <person name="Miroshnikov K.A."/>
            <person name="Mikhailova Y.V."/>
            <person name="Shelenkov A."/>
            <person name="Yanushevich Y.G."/>
            <person name="Evseev P.V."/>
        </authorList>
    </citation>
    <scope>NUCLEOTIDE SEQUENCE [LARGE SCALE GENOMIC DNA]</scope>
    <source>
        <strain evidence="2 3">F131</strain>
    </source>
</reference>
<sequence>MAISLYYTARRKKSLSQTEISAVKEIVQRHSVNDQIEKYLTTGEGLNWESLDFTLNVKIGNVFRKGIVLSGSTKLPDNDEDATWVGVQHWCQCLSEIRGVLTHCEWHVTVDDRAIPWSHEVNAYDPAR</sequence>
<dbReference type="AlphaFoldDB" id="A0A855MG48"/>
<accession>A0A855MG48</accession>
<evidence type="ECO:0000313" key="2">
    <source>
        <dbReference type="EMBL" id="QPK15667.1"/>
    </source>
</evidence>
<organism evidence="1">
    <name type="scientific">Pectobacterium versatile</name>
    <dbReference type="NCBI Taxonomy" id="2488639"/>
    <lineage>
        <taxon>Bacteria</taxon>
        <taxon>Pseudomonadati</taxon>
        <taxon>Pseudomonadota</taxon>
        <taxon>Gammaproteobacteria</taxon>
        <taxon>Enterobacterales</taxon>
        <taxon>Pectobacteriaceae</taxon>
        <taxon>Pectobacterium</taxon>
    </lineage>
</organism>